<gene>
    <name evidence="6" type="ORF">IPP58_00580</name>
</gene>
<accession>A0A9D7SCG1</accession>
<dbReference type="InterPro" id="IPR050109">
    <property type="entry name" value="HTH-type_TetR-like_transc_reg"/>
</dbReference>
<sequence>MSALSRREQARLDARTQIMAEGRTLFAAKGYEAVTMRDIAKATGYTASALYYHFKDKAELMMAICSEDFLNLAQLFQAALVHEDPLENIKSMGLAYARFALENPNHYRLMFMSKAPAGLELDKDDQIRQGDPNQDAYAALHHFVALAHQKGMLREGLDDTHLVAQTFWAGVHGTVSLALDKGDELWIPWADLEQRLNLMADSLRRGMERT</sequence>
<keyword evidence="3" id="KW-0804">Transcription</keyword>
<keyword evidence="2 4" id="KW-0238">DNA-binding</keyword>
<dbReference type="AlphaFoldDB" id="A0A9D7SCG1"/>
<dbReference type="EMBL" id="JADKIO010000002">
    <property type="protein sequence ID" value="MBK9794992.1"/>
    <property type="molecule type" value="Genomic_DNA"/>
</dbReference>
<feature type="DNA-binding region" description="H-T-H motif" evidence="4">
    <location>
        <begin position="35"/>
        <end position="54"/>
    </location>
</feature>
<evidence type="ECO:0000313" key="6">
    <source>
        <dbReference type="EMBL" id="MBK9794992.1"/>
    </source>
</evidence>
<evidence type="ECO:0000313" key="7">
    <source>
        <dbReference type="Proteomes" id="UP000886657"/>
    </source>
</evidence>
<dbReference type="Pfam" id="PF00440">
    <property type="entry name" value="TetR_N"/>
    <property type="match status" value="1"/>
</dbReference>
<dbReference type="SUPFAM" id="SSF48498">
    <property type="entry name" value="Tetracyclin repressor-like, C-terminal domain"/>
    <property type="match status" value="1"/>
</dbReference>
<dbReference type="InterPro" id="IPR009057">
    <property type="entry name" value="Homeodomain-like_sf"/>
</dbReference>
<dbReference type="PROSITE" id="PS50977">
    <property type="entry name" value="HTH_TETR_2"/>
    <property type="match status" value="1"/>
</dbReference>
<dbReference type="InterPro" id="IPR025996">
    <property type="entry name" value="MT1864/Rv1816-like_C"/>
</dbReference>
<feature type="domain" description="HTH tetR-type" evidence="5">
    <location>
        <begin position="12"/>
        <end position="72"/>
    </location>
</feature>
<dbReference type="GO" id="GO:0003700">
    <property type="term" value="F:DNA-binding transcription factor activity"/>
    <property type="evidence" value="ECO:0007669"/>
    <property type="project" value="TreeGrafter"/>
</dbReference>
<organism evidence="6 7">
    <name type="scientific">Candidatus Geothrix skivensis</name>
    <dbReference type="NCBI Taxonomy" id="2954439"/>
    <lineage>
        <taxon>Bacteria</taxon>
        <taxon>Pseudomonadati</taxon>
        <taxon>Acidobacteriota</taxon>
        <taxon>Holophagae</taxon>
        <taxon>Holophagales</taxon>
        <taxon>Holophagaceae</taxon>
        <taxon>Geothrix</taxon>
    </lineage>
</organism>
<evidence type="ECO:0000259" key="5">
    <source>
        <dbReference type="PROSITE" id="PS50977"/>
    </source>
</evidence>
<dbReference type="PRINTS" id="PR00455">
    <property type="entry name" value="HTHTETR"/>
</dbReference>
<dbReference type="InterPro" id="IPR036271">
    <property type="entry name" value="Tet_transcr_reg_TetR-rel_C_sf"/>
</dbReference>
<dbReference type="InterPro" id="IPR001647">
    <property type="entry name" value="HTH_TetR"/>
</dbReference>
<comment type="caution">
    <text evidence="6">The sequence shown here is derived from an EMBL/GenBank/DDBJ whole genome shotgun (WGS) entry which is preliminary data.</text>
</comment>
<evidence type="ECO:0000256" key="2">
    <source>
        <dbReference type="ARBA" id="ARBA00023125"/>
    </source>
</evidence>
<proteinExistence type="predicted"/>
<dbReference type="Gene3D" id="1.10.357.10">
    <property type="entry name" value="Tetracycline Repressor, domain 2"/>
    <property type="match status" value="1"/>
</dbReference>
<evidence type="ECO:0000256" key="4">
    <source>
        <dbReference type="PROSITE-ProRule" id="PRU00335"/>
    </source>
</evidence>
<dbReference type="PANTHER" id="PTHR30055">
    <property type="entry name" value="HTH-TYPE TRANSCRIPTIONAL REGULATOR RUTR"/>
    <property type="match status" value="1"/>
</dbReference>
<dbReference type="GO" id="GO:0000976">
    <property type="term" value="F:transcription cis-regulatory region binding"/>
    <property type="evidence" value="ECO:0007669"/>
    <property type="project" value="TreeGrafter"/>
</dbReference>
<name>A0A9D7SCG1_9BACT</name>
<evidence type="ECO:0000256" key="3">
    <source>
        <dbReference type="ARBA" id="ARBA00023163"/>
    </source>
</evidence>
<evidence type="ECO:0000256" key="1">
    <source>
        <dbReference type="ARBA" id="ARBA00023015"/>
    </source>
</evidence>
<keyword evidence="1" id="KW-0805">Transcription regulation</keyword>
<dbReference type="Proteomes" id="UP000886657">
    <property type="component" value="Unassembled WGS sequence"/>
</dbReference>
<protein>
    <submittedName>
        <fullName evidence="6">TetR/AcrR family transcriptional regulator</fullName>
    </submittedName>
</protein>
<dbReference type="SUPFAM" id="SSF46689">
    <property type="entry name" value="Homeodomain-like"/>
    <property type="match status" value="1"/>
</dbReference>
<reference evidence="6" key="1">
    <citation type="submission" date="2020-10" db="EMBL/GenBank/DDBJ databases">
        <title>Connecting structure to function with the recovery of over 1000 high-quality activated sludge metagenome-assembled genomes encoding full-length rRNA genes using long-read sequencing.</title>
        <authorList>
            <person name="Singleton C.M."/>
            <person name="Petriglieri F."/>
            <person name="Kristensen J.M."/>
            <person name="Kirkegaard R.H."/>
            <person name="Michaelsen T.Y."/>
            <person name="Andersen M.H."/>
            <person name="Karst S.M."/>
            <person name="Dueholm M.S."/>
            <person name="Nielsen P.H."/>
            <person name="Albertsen M."/>
        </authorList>
    </citation>
    <scope>NUCLEOTIDE SEQUENCE</scope>
    <source>
        <strain evidence="6">Skiv_18-Q3-R9-52_MAXAC.067</strain>
    </source>
</reference>
<dbReference type="Pfam" id="PF13305">
    <property type="entry name" value="TetR_C_33"/>
    <property type="match status" value="1"/>
</dbReference>
<dbReference type="PANTHER" id="PTHR30055:SF212">
    <property type="entry name" value="TETR-FAMILY FAMILY TRANSCRIPTIONAL REGULATOR"/>
    <property type="match status" value="1"/>
</dbReference>